<comment type="caution">
    <text evidence="1">The sequence shown here is derived from an EMBL/GenBank/DDBJ whole genome shotgun (WGS) entry which is preliminary data.</text>
</comment>
<accession>A0ABP5ZG92</accession>
<dbReference type="EMBL" id="BAAATA010000019">
    <property type="protein sequence ID" value="GAA2494688.1"/>
    <property type="molecule type" value="Genomic_DNA"/>
</dbReference>
<evidence type="ECO:0000313" key="1">
    <source>
        <dbReference type="EMBL" id="GAA2494688.1"/>
    </source>
</evidence>
<dbReference type="Proteomes" id="UP001501358">
    <property type="component" value="Unassembled WGS sequence"/>
</dbReference>
<name>A0ABP5ZG92_9ACTN</name>
<protein>
    <submittedName>
        <fullName evidence="1">Membrane protein</fullName>
    </submittedName>
</protein>
<sequence length="64" mass="6567">MTLSVSIVLLLLVIVVVLVRKAGLNLWHALACILLGFYLAGSSVAPAISEVTGNIAATLSGVHP</sequence>
<proteinExistence type="predicted"/>
<organism evidence="1 2">
    <name type="scientific">Streptomyces thermolineatus</name>
    <dbReference type="NCBI Taxonomy" id="44033"/>
    <lineage>
        <taxon>Bacteria</taxon>
        <taxon>Bacillati</taxon>
        <taxon>Actinomycetota</taxon>
        <taxon>Actinomycetes</taxon>
        <taxon>Kitasatosporales</taxon>
        <taxon>Streptomycetaceae</taxon>
        <taxon>Streptomyces</taxon>
    </lineage>
</organism>
<reference evidence="2" key="1">
    <citation type="journal article" date="2019" name="Int. J. Syst. Evol. Microbiol.">
        <title>The Global Catalogue of Microorganisms (GCM) 10K type strain sequencing project: providing services to taxonomists for standard genome sequencing and annotation.</title>
        <authorList>
            <consortium name="The Broad Institute Genomics Platform"/>
            <consortium name="The Broad Institute Genome Sequencing Center for Infectious Disease"/>
            <person name="Wu L."/>
            <person name="Ma J."/>
        </authorList>
    </citation>
    <scope>NUCLEOTIDE SEQUENCE [LARGE SCALE GENOMIC DNA]</scope>
    <source>
        <strain evidence="2">JCM 6307</strain>
    </source>
</reference>
<dbReference type="RefSeq" id="WP_182315773.1">
    <property type="nucleotide sequence ID" value="NZ_BAAATA010000019.1"/>
</dbReference>
<evidence type="ECO:0000313" key="2">
    <source>
        <dbReference type="Proteomes" id="UP001501358"/>
    </source>
</evidence>
<keyword evidence="2" id="KW-1185">Reference proteome</keyword>
<gene>
    <name evidence="1" type="ORF">GCM10010406_33470</name>
</gene>